<keyword evidence="1" id="KW-0175">Coiled coil</keyword>
<dbReference type="InterPro" id="IPR031160">
    <property type="entry name" value="F_BAR_dom"/>
</dbReference>
<feature type="region of interest" description="Disordered" evidence="2">
    <location>
        <begin position="745"/>
        <end position="818"/>
    </location>
</feature>
<organism evidence="6 7">
    <name type="scientific">Linderina pennispora</name>
    <dbReference type="NCBI Taxonomy" id="61395"/>
    <lineage>
        <taxon>Eukaryota</taxon>
        <taxon>Fungi</taxon>
        <taxon>Fungi incertae sedis</taxon>
        <taxon>Zoopagomycota</taxon>
        <taxon>Kickxellomycotina</taxon>
        <taxon>Kickxellomycetes</taxon>
        <taxon>Kickxellales</taxon>
        <taxon>Kickxellaceae</taxon>
        <taxon>Linderina</taxon>
    </lineage>
</organism>
<evidence type="ECO:0000313" key="6">
    <source>
        <dbReference type="EMBL" id="ORX74791.1"/>
    </source>
</evidence>
<dbReference type="Gene3D" id="1.20.1270.60">
    <property type="entry name" value="Arfaptin homology (AH) domain/BAR domain"/>
    <property type="match status" value="2"/>
</dbReference>
<dbReference type="PROSITE" id="PS50238">
    <property type="entry name" value="RHOGAP"/>
    <property type="match status" value="1"/>
</dbReference>
<dbReference type="InterPro" id="IPR036390">
    <property type="entry name" value="WH_DNA-bd_sf"/>
</dbReference>
<proteinExistence type="predicted"/>
<dbReference type="SUPFAM" id="SSF48350">
    <property type="entry name" value="GTPase activation domain, GAP"/>
    <property type="match status" value="1"/>
</dbReference>
<reference evidence="6 7" key="1">
    <citation type="submission" date="2016-07" db="EMBL/GenBank/DDBJ databases">
        <title>Pervasive Adenine N6-methylation of Active Genes in Fungi.</title>
        <authorList>
            <consortium name="DOE Joint Genome Institute"/>
            <person name="Mondo S.J."/>
            <person name="Dannebaum R.O."/>
            <person name="Kuo R.C."/>
            <person name="Labutti K."/>
            <person name="Haridas S."/>
            <person name="Kuo A."/>
            <person name="Salamov A."/>
            <person name="Ahrendt S.R."/>
            <person name="Lipzen A."/>
            <person name="Sullivan W."/>
            <person name="Andreopoulos W.B."/>
            <person name="Clum A."/>
            <person name="Lindquist E."/>
            <person name="Daum C."/>
            <person name="Ramamoorthy G.K."/>
            <person name="Gryganskyi A."/>
            <person name="Culley D."/>
            <person name="Magnuson J.K."/>
            <person name="James T.Y."/>
            <person name="O'Malley M.A."/>
            <person name="Stajich J.E."/>
            <person name="Spatafora J.W."/>
            <person name="Visel A."/>
            <person name="Grigoriev I.V."/>
        </authorList>
    </citation>
    <scope>NUCLEOTIDE SEQUENCE [LARGE SCALE GENOMIC DNA]</scope>
    <source>
        <strain evidence="6 7">ATCC 12442</strain>
    </source>
</reference>
<feature type="region of interest" description="Disordered" evidence="2">
    <location>
        <begin position="1"/>
        <end position="21"/>
    </location>
</feature>
<dbReference type="AlphaFoldDB" id="A0A1Y1WML9"/>
<dbReference type="SUPFAM" id="SSF103657">
    <property type="entry name" value="BAR/IMD domain-like"/>
    <property type="match status" value="1"/>
</dbReference>
<feature type="domain" description="DEP" evidence="3">
    <location>
        <begin position="263"/>
        <end position="341"/>
    </location>
</feature>
<dbReference type="Pfam" id="PF00611">
    <property type="entry name" value="FCH"/>
    <property type="match status" value="1"/>
</dbReference>
<evidence type="ECO:0000259" key="5">
    <source>
        <dbReference type="PROSITE" id="PS51741"/>
    </source>
</evidence>
<dbReference type="GO" id="GO:0005096">
    <property type="term" value="F:GTPase activator activity"/>
    <property type="evidence" value="ECO:0007669"/>
    <property type="project" value="TreeGrafter"/>
</dbReference>
<dbReference type="InterPro" id="IPR027267">
    <property type="entry name" value="AH/BAR_dom_sf"/>
</dbReference>
<feature type="domain" description="Rho-GAP" evidence="4">
    <location>
        <begin position="494"/>
        <end position="692"/>
    </location>
</feature>
<dbReference type="GO" id="GO:0000935">
    <property type="term" value="C:division septum"/>
    <property type="evidence" value="ECO:0007669"/>
    <property type="project" value="TreeGrafter"/>
</dbReference>
<evidence type="ECO:0008006" key="8">
    <source>
        <dbReference type="Google" id="ProtNLM"/>
    </source>
</evidence>
<dbReference type="PANTHER" id="PTHR23065:SF17">
    <property type="entry name" value="RHO-GTPASE-ACTIVATING PROTEIN RGD2"/>
    <property type="match status" value="1"/>
</dbReference>
<name>A0A1Y1WML9_9FUNG</name>
<dbReference type="PANTHER" id="PTHR23065">
    <property type="entry name" value="PROLINE-SERINE-THREONINE PHOSPHATASE INTERACTING PROTEIN 1"/>
    <property type="match status" value="1"/>
</dbReference>
<dbReference type="EMBL" id="MCFD01000001">
    <property type="protein sequence ID" value="ORX74791.1"/>
    <property type="molecule type" value="Genomic_DNA"/>
</dbReference>
<feature type="compositionally biased region" description="Acidic residues" evidence="2">
    <location>
        <begin position="769"/>
        <end position="783"/>
    </location>
</feature>
<evidence type="ECO:0000259" key="3">
    <source>
        <dbReference type="PROSITE" id="PS50186"/>
    </source>
</evidence>
<dbReference type="Proteomes" id="UP000193922">
    <property type="component" value="Unassembled WGS sequence"/>
</dbReference>
<dbReference type="PROSITE" id="PS51741">
    <property type="entry name" value="F_BAR"/>
    <property type="match status" value="1"/>
</dbReference>
<dbReference type="RefSeq" id="XP_040748002.1">
    <property type="nucleotide sequence ID" value="XM_040884880.1"/>
</dbReference>
<evidence type="ECO:0000256" key="1">
    <source>
        <dbReference type="PROSITE-ProRule" id="PRU01077"/>
    </source>
</evidence>
<gene>
    <name evidence="6" type="ORF">DL89DRAFT_22885</name>
</gene>
<dbReference type="GO" id="GO:0005737">
    <property type="term" value="C:cytoplasm"/>
    <property type="evidence" value="ECO:0007669"/>
    <property type="project" value="TreeGrafter"/>
</dbReference>
<accession>A0A1Y1WML9</accession>
<dbReference type="GO" id="GO:0005886">
    <property type="term" value="C:plasma membrane"/>
    <property type="evidence" value="ECO:0007669"/>
    <property type="project" value="TreeGrafter"/>
</dbReference>
<dbReference type="OrthoDB" id="2155291at2759"/>
<feature type="compositionally biased region" description="Acidic residues" evidence="2">
    <location>
        <begin position="799"/>
        <end position="818"/>
    </location>
</feature>
<dbReference type="GO" id="GO:0007010">
    <property type="term" value="P:cytoskeleton organization"/>
    <property type="evidence" value="ECO:0007669"/>
    <property type="project" value="TreeGrafter"/>
</dbReference>
<protein>
    <recommendedName>
        <fullName evidence="8">RhoGAP-domain-containing protein</fullName>
    </recommendedName>
</protein>
<comment type="caution">
    <text evidence="6">The sequence shown here is derived from an EMBL/GenBank/DDBJ whole genome shotgun (WGS) entry which is preliminary data.</text>
</comment>
<dbReference type="InterPro" id="IPR000198">
    <property type="entry name" value="RhoGAP_dom"/>
</dbReference>
<dbReference type="InterPro" id="IPR008936">
    <property type="entry name" value="Rho_GTPase_activation_prot"/>
</dbReference>
<dbReference type="STRING" id="61395.A0A1Y1WML9"/>
<feature type="domain" description="F-BAR" evidence="5">
    <location>
        <begin position="2"/>
        <end position="459"/>
    </location>
</feature>
<dbReference type="PROSITE" id="PS50186">
    <property type="entry name" value="DEP"/>
    <property type="match status" value="1"/>
</dbReference>
<dbReference type="InterPro" id="IPR001060">
    <property type="entry name" value="FCH_dom"/>
</dbReference>
<keyword evidence="7" id="KW-1185">Reference proteome</keyword>
<dbReference type="SUPFAM" id="SSF46785">
    <property type="entry name" value="Winged helix' DNA-binding domain"/>
    <property type="match status" value="1"/>
</dbReference>
<dbReference type="GeneID" id="63801528"/>
<dbReference type="Gene3D" id="1.10.555.10">
    <property type="entry name" value="Rho GTPase activation protein"/>
    <property type="match status" value="1"/>
</dbReference>
<dbReference type="Pfam" id="PF00620">
    <property type="entry name" value="RhoGAP"/>
    <property type="match status" value="1"/>
</dbReference>
<evidence type="ECO:0000259" key="4">
    <source>
        <dbReference type="PROSITE" id="PS50238"/>
    </source>
</evidence>
<dbReference type="GO" id="GO:0007264">
    <property type="term" value="P:small GTPase-mediated signal transduction"/>
    <property type="evidence" value="ECO:0007669"/>
    <property type="project" value="TreeGrafter"/>
</dbReference>
<dbReference type="SMART" id="SM00055">
    <property type="entry name" value="FCH"/>
    <property type="match status" value="1"/>
</dbReference>
<evidence type="ECO:0000313" key="7">
    <source>
        <dbReference type="Proteomes" id="UP000193922"/>
    </source>
</evidence>
<evidence type="ECO:0000256" key="2">
    <source>
        <dbReference type="SAM" id="MobiDB-lite"/>
    </source>
</evidence>
<dbReference type="InterPro" id="IPR000591">
    <property type="entry name" value="DEP_dom"/>
</dbReference>
<sequence length="818" mass="92027">MLKFENSFWDNPGPGQQPRYERGPQRLYEKLEQGSSECDELLSFLRDRVMIEEAYANSLRQLSERRLSPKGFGRDEGATLKTAYRGLVAECMALSEAHADLALELTNSVIMPLRNFATEHRARVRSSWKIIDDTVRRASAEINQVDRNHRVYTQKAAIAEQMRLKESPSAMQPPAGSDVFEVKPRPSMNLPTAEAAAAHAADVARSGAEPLSPMDGRVLSSSGDIGVIHSPVPPVQGELDVASIVLGNVALTRHEFHVMLQRMQTEVQQHDVRFGILGTFRGLISGESLAGWWCTNYPTVVRNEADAISVGQSMMNQGYLRFMGRGSQFQSRSNAYYQWKKPALEFQSDDDYDSDDEPLGNRRPFMGKVMTYERAQREADEASSIYRDSAVRAELLRTDLEEGLTNYLETMEVWELNRLMNMKSTISSYGKVCKLPVQAELSIADRLEVYEESIKPQQDIQWAIEHYGTGRFTPRPILFRPFSLSPAEYQIFGVPLDEQLVVSHKDIPLFPAKALSLIRKASRDMEPADRYKIWTTRTLLKNIHELRNGVNRGSRVTLKQLREYDLAVVANTLVLYLLELPRPLCPDEIYDPLRAVYGSRSEKDSSLDALQSISHLLQGISYAHLRTLQVLFATINEQIQGDVSPEREEFVRAVSQRLGPVILRAHEIVGVTVNRLPEHFARDLIENYDVILANIQIERPTKPTEQPIKTHEDVDELTRNMASMDTGAAGSSAAAVVGPSAIASPRVSLEKPRASLSADDAQKTKRSFDDDEISVDSILEDTNDANHNSESMDYFLKDEDSDGTDDDDDDDDDEDKDI</sequence>
<dbReference type="SMART" id="SM00324">
    <property type="entry name" value="RhoGAP"/>
    <property type="match status" value="1"/>
</dbReference>